<accession>A0ABN9SXQ4</accession>
<dbReference type="InterPro" id="IPR002553">
    <property type="entry name" value="Clathrin/coatomer_adapt-like_N"/>
</dbReference>
<comment type="similarity">
    <text evidence="2">Belongs to the adaptor complexes large subunit family.</text>
</comment>
<protein>
    <recommendedName>
        <fullName evidence="6">Clathrin/coatomer adaptor adaptin-like N-terminal domain-containing protein</fullName>
    </recommendedName>
</protein>
<keyword evidence="5" id="KW-0472">Membrane</keyword>
<keyword evidence="4" id="KW-0653">Protein transport</keyword>
<comment type="caution">
    <text evidence="7">The sequence shown here is derived from an EMBL/GenBank/DDBJ whole genome shotgun (WGS) entry which is preliminary data.</text>
</comment>
<evidence type="ECO:0000256" key="1">
    <source>
        <dbReference type="ARBA" id="ARBA00004308"/>
    </source>
</evidence>
<evidence type="ECO:0000313" key="8">
    <source>
        <dbReference type="Proteomes" id="UP001189429"/>
    </source>
</evidence>
<reference evidence="7" key="1">
    <citation type="submission" date="2023-10" db="EMBL/GenBank/DDBJ databases">
        <authorList>
            <person name="Chen Y."/>
            <person name="Shah S."/>
            <person name="Dougan E. K."/>
            <person name="Thang M."/>
            <person name="Chan C."/>
        </authorList>
    </citation>
    <scope>NUCLEOTIDE SEQUENCE [LARGE SCALE GENOMIC DNA]</scope>
</reference>
<keyword evidence="3" id="KW-0813">Transport</keyword>
<dbReference type="InterPro" id="IPR016024">
    <property type="entry name" value="ARM-type_fold"/>
</dbReference>
<dbReference type="InterPro" id="IPR026739">
    <property type="entry name" value="AP_beta"/>
</dbReference>
<dbReference type="EMBL" id="CAUYUJ010014147">
    <property type="protein sequence ID" value="CAK0837360.1"/>
    <property type="molecule type" value="Genomic_DNA"/>
</dbReference>
<dbReference type="SUPFAM" id="SSF48371">
    <property type="entry name" value="ARM repeat"/>
    <property type="match status" value="1"/>
</dbReference>
<dbReference type="Proteomes" id="UP001189429">
    <property type="component" value="Unassembled WGS sequence"/>
</dbReference>
<organism evidence="7 8">
    <name type="scientific">Prorocentrum cordatum</name>
    <dbReference type="NCBI Taxonomy" id="2364126"/>
    <lineage>
        <taxon>Eukaryota</taxon>
        <taxon>Sar</taxon>
        <taxon>Alveolata</taxon>
        <taxon>Dinophyceae</taxon>
        <taxon>Prorocentrales</taxon>
        <taxon>Prorocentraceae</taxon>
        <taxon>Prorocentrum</taxon>
    </lineage>
</organism>
<keyword evidence="8" id="KW-1185">Reference proteome</keyword>
<gene>
    <name evidence="7" type="ORF">PCOR1329_LOCUS33570</name>
</gene>
<dbReference type="PANTHER" id="PTHR11134">
    <property type="entry name" value="ADAPTOR COMPLEX SUBUNIT BETA FAMILY MEMBER"/>
    <property type="match status" value="1"/>
</dbReference>
<dbReference type="Gene3D" id="1.25.10.10">
    <property type="entry name" value="Leucine-rich Repeat Variant"/>
    <property type="match status" value="1"/>
</dbReference>
<name>A0ABN9SXQ4_9DINO</name>
<feature type="domain" description="Clathrin/coatomer adaptor adaptin-like N-terminal" evidence="6">
    <location>
        <begin position="50"/>
        <end position="256"/>
    </location>
</feature>
<feature type="non-terminal residue" evidence="7">
    <location>
        <position position="279"/>
    </location>
</feature>
<evidence type="ECO:0000313" key="7">
    <source>
        <dbReference type="EMBL" id="CAK0837360.1"/>
    </source>
</evidence>
<evidence type="ECO:0000256" key="5">
    <source>
        <dbReference type="ARBA" id="ARBA00023136"/>
    </source>
</evidence>
<dbReference type="Pfam" id="PF01602">
    <property type="entry name" value="Adaptin_N"/>
    <property type="match status" value="1"/>
</dbReference>
<sequence>MPVRSGGDQQLGNIFSFPELLGHLGYCSWKPVLRRSVQRLQQMSPRPAEAYVSWHSHPEFVALAVQTITQIALKISSVADACLRGLVKMLDSKCEALACEAVVALRTLLQRRQRSADSGLGSVLPHLARYLEDLAAPTARASVVWIIGQYQREAPRLAPDVVRRMAKTFSSERQEVKQQILGLGLKVWAFHLLNSRGEVPRGDQDACAEAHVTELPAEESARLLPRLEALVDHVSDLAAYDTVWDVRDTARALRQLKQGAKAGLAADEGAATQLTALGL</sequence>
<comment type="subcellular location">
    <subcellularLocation>
        <location evidence="1">Endomembrane system</location>
    </subcellularLocation>
</comment>
<evidence type="ECO:0000256" key="3">
    <source>
        <dbReference type="ARBA" id="ARBA00022448"/>
    </source>
</evidence>
<proteinExistence type="inferred from homology"/>
<evidence type="ECO:0000256" key="2">
    <source>
        <dbReference type="ARBA" id="ARBA00006613"/>
    </source>
</evidence>
<evidence type="ECO:0000256" key="4">
    <source>
        <dbReference type="ARBA" id="ARBA00022927"/>
    </source>
</evidence>
<dbReference type="InterPro" id="IPR011989">
    <property type="entry name" value="ARM-like"/>
</dbReference>
<evidence type="ECO:0000259" key="6">
    <source>
        <dbReference type="Pfam" id="PF01602"/>
    </source>
</evidence>